<evidence type="ECO:0000313" key="3">
    <source>
        <dbReference type="Proteomes" id="UP000178873"/>
    </source>
</evidence>
<dbReference type="EMBL" id="MHRF01000007">
    <property type="protein sequence ID" value="OHA18273.1"/>
    <property type="molecule type" value="Genomic_DNA"/>
</dbReference>
<comment type="caution">
    <text evidence="2">The sequence shown here is derived from an EMBL/GenBank/DDBJ whole genome shotgun (WGS) entry which is preliminary data.</text>
</comment>
<accession>A0A1G2M380</accession>
<evidence type="ECO:0000256" key="1">
    <source>
        <dbReference type="SAM" id="Phobius"/>
    </source>
</evidence>
<evidence type="ECO:0000313" key="2">
    <source>
        <dbReference type="EMBL" id="OHA18273.1"/>
    </source>
</evidence>
<feature type="transmembrane region" description="Helical" evidence="1">
    <location>
        <begin position="6"/>
        <end position="23"/>
    </location>
</feature>
<organism evidence="2 3">
    <name type="scientific">Candidatus Taylorbacteria bacterium RIFCSPHIGHO2_01_FULL_46_22b</name>
    <dbReference type="NCBI Taxonomy" id="1802301"/>
    <lineage>
        <taxon>Bacteria</taxon>
        <taxon>Candidatus Tayloriibacteriota</taxon>
    </lineage>
</organism>
<feature type="transmembrane region" description="Helical" evidence="1">
    <location>
        <begin position="35"/>
        <end position="54"/>
    </location>
</feature>
<gene>
    <name evidence="2" type="ORF">A2664_02310</name>
</gene>
<dbReference type="AlphaFoldDB" id="A0A1G2M380"/>
<reference evidence="2 3" key="1">
    <citation type="journal article" date="2016" name="Nat. Commun.">
        <title>Thousands of microbial genomes shed light on interconnected biogeochemical processes in an aquifer system.</title>
        <authorList>
            <person name="Anantharaman K."/>
            <person name="Brown C.T."/>
            <person name="Hug L.A."/>
            <person name="Sharon I."/>
            <person name="Castelle C.J."/>
            <person name="Probst A.J."/>
            <person name="Thomas B.C."/>
            <person name="Singh A."/>
            <person name="Wilkins M.J."/>
            <person name="Karaoz U."/>
            <person name="Brodie E.L."/>
            <person name="Williams K.H."/>
            <person name="Hubbard S.S."/>
            <person name="Banfield J.F."/>
        </authorList>
    </citation>
    <scope>NUCLEOTIDE SEQUENCE [LARGE SCALE GENOMIC DNA]</scope>
</reference>
<dbReference type="Proteomes" id="UP000178873">
    <property type="component" value="Unassembled WGS sequence"/>
</dbReference>
<proteinExistence type="predicted"/>
<keyword evidence="1" id="KW-0812">Transmembrane</keyword>
<protein>
    <submittedName>
        <fullName evidence="2">Uncharacterized protein</fullName>
    </submittedName>
</protein>
<dbReference type="STRING" id="1802301.A2664_02310"/>
<feature type="transmembrane region" description="Helical" evidence="1">
    <location>
        <begin position="86"/>
        <end position="105"/>
    </location>
</feature>
<sequence>MDYKIIISVISVALVFIGYGWYIRDILQKKTTPHAFTFLGWSLASSIAWALQVYGGAGVGAWITFWVTAVCIFIFFLSLKYGEKNITTLDVMFLLLALSSLFLWIVVDQPVWSVILVVLTDVLSFGPTLRKSWNKPHSETLFTWWVAAFRHGFGILALQKFNILTLLYPIAWTAANVLFCLILIVRRKQIKQVPLV</sequence>
<name>A0A1G2M380_9BACT</name>
<keyword evidence="1" id="KW-1133">Transmembrane helix</keyword>
<feature type="transmembrane region" description="Helical" evidence="1">
    <location>
        <begin position="165"/>
        <end position="185"/>
    </location>
</feature>
<feature type="transmembrane region" description="Helical" evidence="1">
    <location>
        <begin position="60"/>
        <end position="79"/>
    </location>
</feature>
<keyword evidence="1" id="KW-0472">Membrane</keyword>